<evidence type="ECO:0000313" key="3">
    <source>
        <dbReference type="EMBL" id="QHU26415.1"/>
    </source>
</evidence>
<sequence>MAAAGTLLQDLDSTSGGDNDLVQKILSDMNVQSAPGHRPIPPAMPAQTPMAEQRMAPGNSQFTMDSTIPTSHMIGNQHPSPADFAAAVAGARPQEAMYTMPVGVMPGAGPVYVEAPQKKGMSWLSGFLLDELKTPLLVAILFFLFSLPPMRIVISHYIPSIVKQTGEYSTVGLALVSLILAATFWLLQRVVAPLLSL</sequence>
<evidence type="ECO:0000256" key="2">
    <source>
        <dbReference type="SAM" id="Phobius"/>
    </source>
</evidence>
<keyword evidence="2" id="KW-0472">Membrane</keyword>
<feature type="transmembrane region" description="Helical" evidence="2">
    <location>
        <begin position="170"/>
        <end position="187"/>
    </location>
</feature>
<accession>A0A6C0L8F4</accession>
<dbReference type="AlphaFoldDB" id="A0A6C0L8F4"/>
<keyword evidence="2" id="KW-0812">Transmembrane</keyword>
<name>A0A6C0L8F4_9ZZZZ</name>
<protein>
    <submittedName>
        <fullName evidence="3">Uncharacterized protein</fullName>
    </submittedName>
</protein>
<reference evidence="3" key="1">
    <citation type="journal article" date="2020" name="Nature">
        <title>Giant virus diversity and host interactions through global metagenomics.</title>
        <authorList>
            <person name="Schulz F."/>
            <person name="Roux S."/>
            <person name="Paez-Espino D."/>
            <person name="Jungbluth S."/>
            <person name="Walsh D.A."/>
            <person name="Denef V.J."/>
            <person name="McMahon K.D."/>
            <person name="Konstantinidis K.T."/>
            <person name="Eloe-Fadrosh E.A."/>
            <person name="Kyrpides N.C."/>
            <person name="Woyke T."/>
        </authorList>
    </citation>
    <scope>NUCLEOTIDE SEQUENCE</scope>
    <source>
        <strain evidence="3">GVMAG-M-3300027759-16</strain>
    </source>
</reference>
<keyword evidence="2" id="KW-1133">Transmembrane helix</keyword>
<feature type="transmembrane region" description="Helical" evidence="2">
    <location>
        <begin position="136"/>
        <end position="158"/>
    </location>
</feature>
<evidence type="ECO:0000256" key="1">
    <source>
        <dbReference type="SAM" id="MobiDB-lite"/>
    </source>
</evidence>
<feature type="region of interest" description="Disordered" evidence="1">
    <location>
        <begin position="1"/>
        <end position="20"/>
    </location>
</feature>
<dbReference type="EMBL" id="MN740440">
    <property type="protein sequence ID" value="QHU26415.1"/>
    <property type="molecule type" value="Genomic_DNA"/>
</dbReference>
<proteinExistence type="predicted"/>
<organism evidence="3">
    <name type="scientific">viral metagenome</name>
    <dbReference type="NCBI Taxonomy" id="1070528"/>
    <lineage>
        <taxon>unclassified sequences</taxon>
        <taxon>metagenomes</taxon>
        <taxon>organismal metagenomes</taxon>
    </lineage>
</organism>